<name>A0A9E2KW95_9BACT</name>
<evidence type="ECO:0000256" key="1">
    <source>
        <dbReference type="ARBA" id="ARBA00004141"/>
    </source>
</evidence>
<dbReference type="Pfam" id="PF00344">
    <property type="entry name" value="SecY"/>
    <property type="match status" value="1"/>
</dbReference>
<evidence type="ECO:0000256" key="6">
    <source>
        <dbReference type="ARBA" id="ARBA00022989"/>
    </source>
</evidence>
<dbReference type="InterPro" id="IPR002208">
    <property type="entry name" value="SecY/SEC61-alpha"/>
</dbReference>
<gene>
    <name evidence="9 13" type="primary">secY</name>
    <name evidence="13" type="ORF">H9897_02040</name>
</gene>
<feature type="transmembrane region" description="Helical" evidence="9">
    <location>
        <begin position="71"/>
        <end position="91"/>
    </location>
</feature>
<reference evidence="13" key="1">
    <citation type="journal article" date="2021" name="PeerJ">
        <title>Extensive microbial diversity within the chicken gut microbiome revealed by metagenomics and culture.</title>
        <authorList>
            <person name="Gilroy R."/>
            <person name="Ravi A."/>
            <person name="Getino M."/>
            <person name="Pursley I."/>
            <person name="Horton D.L."/>
            <person name="Alikhan N.F."/>
            <person name="Baker D."/>
            <person name="Gharbi K."/>
            <person name="Hall N."/>
            <person name="Watson M."/>
            <person name="Adriaenssens E.M."/>
            <person name="Foster-Nyarko E."/>
            <person name="Jarju S."/>
            <person name="Secka A."/>
            <person name="Antonio M."/>
            <person name="Oren A."/>
            <person name="Chaudhuri R.R."/>
            <person name="La Ragione R."/>
            <person name="Hildebrand F."/>
            <person name="Pallen M.J."/>
        </authorList>
    </citation>
    <scope>NUCLEOTIDE SEQUENCE</scope>
    <source>
        <strain evidence="13">A5-1222</strain>
    </source>
</reference>
<dbReference type="Gene3D" id="1.10.3370.10">
    <property type="entry name" value="SecY subunit domain"/>
    <property type="match status" value="1"/>
</dbReference>
<feature type="transmembrane region" description="Helical" evidence="9">
    <location>
        <begin position="27"/>
        <end position="51"/>
    </location>
</feature>
<dbReference type="SUPFAM" id="SSF103491">
    <property type="entry name" value="Preprotein translocase SecY subunit"/>
    <property type="match status" value="1"/>
</dbReference>
<feature type="transmembrane region" description="Helical" evidence="9">
    <location>
        <begin position="387"/>
        <end position="405"/>
    </location>
</feature>
<keyword evidence="5 9" id="KW-0653">Protein transport</keyword>
<dbReference type="AlphaFoldDB" id="A0A9E2KW95"/>
<evidence type="ECO:0000313" key="14">
    <source>
        <dbReference type="Proteomes" id="UP000824247"/>
    </source>
</evidence>
<comment type="subcellular location">
    <subcellularLocation>
        <location evidence="9">Cell membrane</location>
        <topology evidence="9">Multi-pass membrane protein</topology>
    </subcellularLocation>
    <subcellularLocation>
        <location evidence="1 11">Membrane</location>
        <topology evidence="1 11">Multi-pass membrane protein</topology>
    </subcellularLocation>
</comment>
<dbReference type="PIRSF" id="PIRSF004557">
    <property type="entry name" value="SecY"/>
    <property type="match status" value="1"/>
</dbReference>
<keyword evidence="7 9" id="KW-0811">Translocation</keyword>
<evidence type="ECO:0000256" key="11">
    <source>
        <dbReference type="RuleBase" id="RU003484"/>
    </source>
</evidence>
<dbReference type="HAMAP" id="MF_01465">
    <property type="entry name" value="SecY"/>
    <property type="match status" value="1"/>
</dbReference>
<dbReference type="InterPro" id="IPR026593">
    <property type="entry name" value="SecY"/>
</dbReference>
<comment type="function">
    <text evidence="9 10">The central subunit of the protein translocation channel SecYEG. Consists of two halves formed by TMs 1-5 and 6-10. These two domains form a lateral gate at the front which open onto the bilayer between TMs 2 and 7, and are clamped together by SecE at the back. The channel is closed by both a pore ring composed of hydrophobic SecY resides and a short helix (helix 2A) on the extracellular side of the membrane which forms a plug. The plug probably moves laterally to allow the channel to open. The ring and the pore may move independently.</text>
</comment>
<keyword evidence="4 9" id="KW-0812">Transmembrane</keyword>
<evidence type="ECO:0000256" key="12">
    <source>
        <dbReference type="RuleBase" id="RU004349"/>
    </source>
</evidence>
<feature type="transmembrane region" description="Helical" evidence="9">
    <location>
        <begin position="289"/>
        <end position="309"/>
    </location>
</feature>
<dbReference type="InterPro" id="IPR030659">
    <property type="entry name" value="SecY_CS"/>
</dbReference>
<dbReference type="GO" id="GO:0005886">
    <property type="term" value="C:plasma membrane"/>
    <property type="evidence" value="ECO:0007669"/>
    <property type="project" value="UniProtKB-SubCell"/>
</dbReference>
<dbReference type="PANTHER" id="PTHR10906">
    <property type="entry name" value="SECY/SEC61-ALPHA FAMILY MEMBER"/>
    <property type="match status" value="1"/>
</dbReference>
<evidence type="ECO:0000313" key="13">
    <source>
        <dbReference type="EMBL" id="MBU3830911.1"/>
    </source>
</evidence>
<evidence type="ECO:0000256" key="3">
    <source>
        <dbReference type="ARBA" id="ARBA00022448"/>
    </source>
</evidence>
<feature type="transmembrane region" description="Helical" evidence="9">
    <location>
        <begin position="417"/>
        <end position="438"/>
    </location>
</feature>
<protein>
    <recommendedName>
        <fullName evidence="9 10">Protein translocase subunit SecY</fullName>
    </recommendedName>
</protein>
<dbReference type="PROSITE" id="PS00756">
    <property type="entry name" value="SECY_2"/>
    <property type="match status" value="1"/>
</dbReference>
<accession>A0A9E2KW95</accession>
<keyword evidence="9" id="KW-1003">Cell membrane</keyword>
<feature type="transmembrane region" description="Helical" evidence="9">
    <location>
        <begin position="329"/>
        <end position="349"/>
    </location>
</feature>
<dbReference type="GO" id="GO:0043952">
    <property type="term" value="P:protein transport by the Sec complex"/>
    <property type="evidence" value="ECO:0007669"/>
    <property type="project" value="UniProtKB-UniRule"/>
</dbReference>
<dbReference type="EMBL" id="JAHLFM010000028">
    <property type="protein sequence ID" value="MBU3830911.1"/>
    <property type="molecule type" value="Genomic_DNA"/>
</dbReference>
<dbReference type="PRINTS" id="PR00303">
    <property type="entry name" value="SECYTRNLCASE"/>
</dbReference>
<dbReference type="GO" id="GO:0006605">
    <property type="term" value="P:protein targeting"/>
    <property type="evidence" value="ECO:0007669"/>
    <property type="project" value="UniProtKB-UniRule"/>
</dbReference>
<dbReference type="InterPro" id="IPR023201">
    <property type="entry name" value="SecY_dom_sf"/>
</dbReference>
<dbReference type="Proteomes" id="UP000824247">
    <property type="component" value="Unassembled WGS sequence"/>
</dbReference>
<dbReference type="PROSITE" id="PS00755">
    <property type="entry name" value="SECY_1"/>
    <property type="match status" value="1"/>
</dbReference>
<comment type="caution">
    <text evidence="13">The sequence shown here is derived from an EMBL/GenBank/DDBJ whole genome shotgun (WGS) entry which is preliminary data.</text>
</comment>
<comment type="similarity">
    <text evidence="2 9 12">Belongs to the SecY/SEC61-alpha family.</text>
</comment>
<comment type="subunit">
    <text evidence="9">Component of the Sec protein translocase complex. Heterotrimer consisting of SecY, SecE and SecG subunits. The heterotrimers can form oligomers, although 1 heterotrimer is thought to be able to translocate proteins. Interacts with the ribosome. Interacts with SecDF, and other proteins may be involved. Interacts with SecA.</text>
</comment>
<evidence type="ECO:0000256" key="8">
    <source>
        <dbReference type="ARBA" id="ARBA00023136"/>
    </source>
</evidence>
<evidence type="ECO:0000256" key="4">
    <source>
        <dbReference type="ARBA" id="ARBA00022692"/>
    </source>
</evidence>
<feature type="transmembrane region" description="Helical" evidence="9">
    <location>
        <begin position="232"/>
        <end position="255"/>
    </location>
</feature>
<proteinExistence type="inferred from homology"/>
<feature type="transmembrane region" description="Helical" evidence="9">
    <location>
        <begin position="199"/>
        <end position="220"/>
    </location>
</feature>
<evidence type="ECO:0000256" key="2">
    <source>
        <dbReference type="ARBA" id="ARBA00005751"/>
    </source>
</evidence>
<evidence type="ECO:0000256" key="7">
    <source>
        <dbReference type="ARBA" id="ARBA00023010"/>
    </source>
</evidence>
<keyword evidence="6 9" id="KW-1133">Transmembrane helix</keyword>
<sequence>MVNNKYNHKKRTKTFLETLSLFKSKKVIISILVTLGILVLFRIGSIIPMPFIEISSSSNYDSNSFLQMMNLIGGGGLSKVSIFAIAVSPYITAQIIVQLLSTDLIPPLSRLAKSGERGRKKIEVVTRLLTLPFAGIQAYAILSMATSSENSFITFNQNSPLVQGSSLYYFFYISLMIAGTYIAIFLGDLITKRGVGNGITLIILAGIVSSLFSSFQTVYLNLQNITVQNARLISTISFIAYLCFYIFILLAVIFINNSVRKVPIQQVGGSFGQGNDDLSYLPIKINPSGVIPVIFASSLMTIPSTIAQFLPTNSSASTWINSYISLESISGIIIYFVLIVLFSFFYSYVQLNPQKMSEDFKKSSRFIPGVKVGNDTEKYISRILFRINWIGGPFLAIIATLPYIFSITCNYASNGAVVIPSYAILGGTGIVIMVSATIDLWQSIKSTATTVHYSYQKKEIENTINSDNSNKENKFW</sequence>
<feature type="transmembrane region" description="Helical" evidence="9">
    <location>
        <begin position="166"/>
        <end position="187"/>
    </location>
</feature>
<feature type="transmembrane region" description="Helical" evidence="9">
    <location>
        <begin position="124"/>
        <end position="146"/>
    </location>
</feature>
<evidence type="ECO:0000256" key="5">
    <source>
        <dbReference type="ARBA" id="ARBA00022927"/>
    </source>
</evidence>
<dbReference type="GO" id="GO:0065002">
    <property type="term" value="P:intracellular protein transmembrane transport"/>
    <property type="evidence" value="ECO:0007669"/>
    <property type="project" value="UniProtKB-UniRule"/>
</dbReference>
<evidence type="ECO:0000256" key="10">
    <source>
        <dbReference type="RuleBase" id="RU000537"/>
    </source>
</evidence>
<reference evidence="13" key="2">
    <citation type="submission" date="2021-04" db="EMBL/GenBank/DDBJ databases">
        <authorList>
            <person name="Gilroy R."/>
        </authorList>
    </citation>
    <scope>NUCLEOTIDE SEQUENCE</scope>
    <source>
        <strain evidence="13">A5-1222</strain>
    </source>
</reference>
<keyword evidence="8 9" id="KW-0472">Membrane</keyword>
<keyword evidence="3 9" id="KW-0813">Transport</keyword>
<organism evidence="13 14">
    <name type="scientific">Candidatus Ureaplasma intestinipullorum</name>
    <dbReference type="NCBI Taxonomy" id="2838770"/>
    <lineage>
        <taxon>Bacteria</taxon>
        <taxon>Bacillati</taxon>
        <taxon>Mycoplasmatota</taxon>
        <taxon>Mycoplasmoidales</taxon>
        <taxon>Mycoplasmoidaceae</taxon>
        <taxon>Ureaplasma</taxon>
    </lineage>
</organism>
<evidence type="ECO:0000256" key="9">
    <source>
        <dbReference type="HAMAP-Rule" id="MF_01465"/>
    </source>
</evidence>
<dbReference type="NCBIfam" id="TIGR00967">
    <property type="entry name" value="3a0501s007"/>
    <property type="match status" value="1"/>
</dbReference>